<dbReference type="SMART" id="SM00060">
    <property type="entry name" value="FN3"/>
    <property type="match status" value="5"/>
</dbReference>
<feature type="compositionally biased region" description="Basic and acidic residues" evidence="18">
    <location>
        <begin position="1183"/>
        <end position="1217"/>
    </location>
</feature>
<keyword evidence="7" id="KW-0677">Repeat</keyword>
<evidence type="ECO:0000256" key="15">
    <source>
        <dbReference type="ARBA" id="ARBA00060042"/>
    </source>
</evidence>
<dbReference type="FunFam" id="2.60.40.10:FF:000078">
    <property type="entry name" value="Neuronal cell adhesion molecule"/>
    <property type="match status" value="1"/>
</dbReference>
<evidence type="ECO:0000259" key="22">
    <source>
        <dbReference type="PROSITE" id="PS50853"/>
    </source>
</evidence>
<evidence type="ECO:0000259" key="21">
    <source>
        <dbReference type="PROSITE" id="PS50835"/>
    </source>
</evidence>
<dbReference type="FunFam" id="2.60.40.10:FF:000005">
    <property type="entry name" value="Neuronal cell adhesion molecule"/>
    <property type="match status" value="1"/>
</dbReference>
<dbReference type="PANTHER" id="PTHR44170:SF44">
    <property type="entry name" value="L1 CELL ADHESION MOLECULE"/>
    <property type="match status" value="1"/>
</dbReference>
<dbReference type="InterPro" id="IPR036116">
    <property type="entry name" value="FN3_sf"/>
</dbReference>
<dbReference type="FunFam" id="2.60.40.10:FF:000038">
    <property type="entry name" value="Neuronal cell adhesion molecule"/>
    <property type="match status" value="1"/>
</dbReference>
<dbReference type="GO" id="GO:0030426">
    <property type="term" value="C:growth cone"/>
    <property type="evidence" value="ECO:0007669"/>
    <property type="project" value="UniProtKB-SubCell"/>
</dbReference>
<dbReference type="FunFam" id="2.60.40.10:FF:000114">
    <property type="entry name" value="Neuronal cell adhesion molecule"/>
    <property type="match status" value="1"/>
</dbReference>
<evidence type="ECO:0000256" key="18">
    <source>
        <dbReference type="SAM" id="MobiDB-lite"/>
    </source>
</evidence>
<evidence type="ECO:0000256" key="12">
    <source>
        <dbReference type="ARBA" id="ARBA00023180"/>
    </source>
</evidence>
<keyword evidence="12" id="KW-0325">Glycoprotein</keyword>
<dbReference type="PROSITE" id="PS50835">
    <property type="entry name" value="IG_LIKE"/>
    <property type="match status" value="6"/>
</dbReference>
<feature type="domain" description="Ig-like" evidence="21">
    <location>
        <begin position="264"/>
        <end position="353"/>
    </location>
</feature>
<evidence type="ECO:0000256" key="4">
    <source>
        <dbReference type="ARBA" id="ARBA00022475"/>
    </source>
</evidence>
<evidence type="ECO:0000256" key="7">
    <source>
        <dbReference type="ARBA" id="ARBA00022737"/>
    </source>
</evidence>
<evidence type="ECO:0000256" key="17">
    <source>
        <dbReference type="ARBA" id="ARBA00074488"/>
    </source>
</evidence>
<feature type="region of interest" description="Disordered" evidence="18">
    <location>
        <begin position="709"/>
        <end position="739"/>
    </location>
</feature>
<dbReference type="GO" id="GO:0009986">
    <property type="term" value="C:cell surface"/>
    <property type="evidence" value="ECO:0007669"/>
    <property type="project" value="UniProtKB-ARBA"/>
</dbReference>
<feature type="domain" description="Fibronectin type-III" evidence="22">
    <location>
        <begin position="1044"/>
        <end position="1141"/>
    </location>
</feature>
<dbReference type="InterPro" id="IPR013783">
    <property type="entry name" value="Ig-like_fold"/>
</dbReference>
<evidence type="ECO:0000256" key="9">
    <source>
        <dbReference type="ARBA" id="ARBA00022989"/>
    </source>
</evidence>
<dbReference type="CDD" id="cd00096">
    <property type="entry name" value="Ig"/>
    <property type="match status" value="1"/>
</dbReference>
<comment type="function">
    <text evidence="15">Neural cell adhesion molecule involved in the dynamics of cell adhesion and in the generation of transmembrane signals at tyrosine kinase receptors. During brain development, critical in multiple processes, including neuronal migration, axonal growth and fasciculation, and synaptogenesis. In the mature brain, plays a role in the dynamics of neuronal structure and function, including synaptic plasticity.</text>
</comment>
<evidence type="ECO:0000313" key="25">
    <source>
        <dbReference type="RefSeq" id="XP_032825503.1"/>
    </source>
</evidence>
<keyword evidence="11" id="KW-1015">Disulfide bond</keyword>
<proteinExistence type="inferred from homology"/>
<evidence type="ECO:0000256" key="6">
    <source>
        <dbReference type="ARBA" id="ARBA00022729"/>
    </source>
</evidence>
<feature type="domain" description="Ig-like" evidence="21">
    <location>
        <begin position="554"/>
        <end position="621"/>
    </location>
</feature>
<keyword evidence="13" id="KW-0966">Cell projection</keyword>
<evidence type="ECO:0000256" key="2">
    <source>
        <dbReference type="ARBA" id="ARBA00004624"/>
    </source>
</evidence>
<dbReference type="SMART" id="SM00408">
    <property type="entry name" value="IGc2"/>
    <property type="match status" value="6"/>
</dbReference>
<dbReference type="FunFam" id="2.60.40.10:FF:000057">
    <property type="entry name" value="neural cell adhesion molecule L1"/>
    <property type="match status" value="1"/>
</dbReference>
<keyword evidence="4" id="KW-1003">Cell membrane</keyword>
<dbReference type="KEGG" id="pmrn:116951149"/>
<evidence type="ECO:0000256" key="20">
    <source>
        <dbReference type="SAM" id="SignalP"/>
    </source>
</evidence>
<feature type="region of interest" description="Disordered" evidence="18">
    <location>
        <begin position="251"/>
        <end position="276"/>
    </location>
</feature>
<reference evidence="24 25" key="1">
    <citation type="submission" date="2025-04" db="UniProtKB">
        <authorList>
            <consortium name="RefSeq"/>
        </authorList>
    </citation>
    <scope>IDENTIFICATION</scope>
    <source>
        <tissue evidence="24 25">Sperm</tissue>
    </source>
</reference>
<evidence type="ECO:0000313" key="24">
    <source>
        <dbReference type="RefSeq" id="XP_032825501.1"/>
    </source>
</evidence>
<evidence type="ECO:0000256" key="1">
    <source>
        <dbReference type="ARBA" id="ARBA00004251"/>
    </source>
</evidence>
<evidence type="ECO:0000256" key="5">
    <source>
        <dbReference type="ARBA" id="ARBA00022692"/>
    </source>
</evidence>
<dbReference type="Proteomes" id="UP001318040">
    <property type="component" value="Chromosome 42"/>
</dbReference>
<feature type="domain" description="Fibronectin type-III" evidence="22">
    <location>
        <begin position="828"/>
        <end position="930"/>
    </location>
</feature>
<dbReference type="FunFam" id="2.60.40.10:FF:000028">
    <property type="entry name" value="Neuronal cell adhesion molecule"/>
    <property type="match status" value="1"/>
</dbReference>
<gene>
    <name evidence="24 25 26" type="primary">LOC116951149</name>
</gene>
<feature type="domain" description="Ig-like" evidence="21">
    <location>
        <begin position="146"/>
        <end position="227"/>
    </location>
</feature>
<keyword evidence="10 19" id="KW-0472">Membrane</keyword>
<organism evidence="23 26">
    <name type="scientific">Petromyzon marinus</name>
    <name type="common">Sea lamprey</name>
    <dbReference type="NCBI Taxonomy" id="7757"/>
    <lineage>
        <taxon>Eukaryota</taxon>
        <taxon>Metazoa</taxon>
        <taxon>Chordata</taxon>
        <taxon>Craniata</taxon>
        <taxon>Vertebrata</taxon>
        <taxon>Cyclostomata</taxon>
        <taxon>Hyperoartia</taxon>
        <taxon>Petromyzontiformes</taxon>
        <taxon>Petromyzontidae</taxon>
        <taxon>Petromyzon</taxon>
    </lineage>
</organism>
<dbReference type="PANTHER" id="PTHR44170">
    <property type="entry name" value="PROTEIN SIDEKICK"/>
    <property type="match status" value="1"/>
</dbReference>
<dbReference type="GO" id="GO:0005886">
    <property type="term" value="C:plasma membrane"/>
    <property type="evidence" value="ECO:0007669"/>
    <property type="project" value="UniProtKB-SubCell"/>
</dbReference>
<keyword evidence="5 19" id="KW-0812">Transmembrane</keyword>
<evidence type="ECO:0000256" key="10">
    <source>
        <dbReference type="ARBA" id="ARBA00023136"/>
    </source>
</evidence>
<feature type="domain" description="Fibronectin type-III" evidence="22">
    <location>
        <begin position="931"/>
        <end position="1031"/>
    </location>
</feature>
<feature type="domain" description="Ig-like" evidence="21">
    <location>
        <begin position="358"/>
        <end position="445"/>
    </location>
</feature>
<evidence type="ECO:0000256" key="13">
    <source>
        <dbReference type="ARBA" id="ARBA00023273"/>
    </source>
</evidence>
<dbReference type="InterPro" id="IPR026966">
    <property type="entry name" value="Neurofascin/L1/NrCAM_C"/>
</dbReference>
<dbReference type="InterPro" id="IPR013098">
    <property type="entry name" value="Ig_I-set"/>
</dbReference>
<evidence type="ECO:0000256" key="16">
    <source>
        <dbReference type="ARBA" id="ARBA00063896"/>
    </source>
</evidence>
<feature type="chain" id="PRO_5044709401" description="Neural cell adhesion molecule L1" evidence="20">
    <location>
        <begin position="27"/>
        <end position="1295"/>
    </location>
</feature>
<feature type="region of interest" description="Disordered" evidence="18">
    <location>
        <begin position="1183"/>
        <end position="1295"/>
    </location>
</feature>
<keyword evidence="8" id="KW-0130">Cell adhesion</keyword>
<dbReference type="Pfam" id="PF07679">
    <property type="entry name" value="I-set"/>
    <property type="match status" value="1"/>
</dbReference>
<dbReference type="InterPro" id="IPR003961">
    <property type="entry name" value="FN3_dom"/>
</dbReference>
<keyword evidence="9 19" id="KW-1133">Transmembrane helix</keyword>
<feature type="domain" description="Ig-like" evidence="21">
    <location>
        <begin position="43"/>
        <end position="132"/>
    </location>
</feature>
<dbReference type="GO" id="GO:0098609">
    <property type="term" value="P:cell-cell adhesion"/>
    <property type="evidence" value="ECO:0007669"/>
    <property type="project" value="TreeGrafter"/>
</dbReference>
<comment type="subcellular location">
    <subcellularLocation>
        <location evidence="1">Cell membrane</location>
        <topology evidence="1">Single-pass type I membrane protein</topology>
    </subcellularLocation>
    <subcellularLocation>
        <location evidence="2">Cell projection</location>
        <location evidence="2">Growth cone</location>
    </subcellularLocation>
</comment>
<feature type="transmembrane region" description="Helical" evidence="19">
    <location>
        <begin position="1151"/>
        <end position="1173"/>
    </location>
</feature>
<evidence type="ECO:0000313" key="26">
    <source>
        <dbReference type="RefSeq" id="XP_032825504.1"/>
    </source>
</evidence>
<evidence type="ECO:0000256" key="14">
    <source>
        <dbReference type="ARBA" id="ARBA00023319"/>
    </source>
</evidence>
<dbReference type="InterPro" id="IPR036179">
    <property type="entry name" value="Ig-like_dom_sf"/>
</dbReference>
<dbReference type="SUPFAM" id="SSF48726">
    <property type="entry name" value="Immunoglobulin"/>
    <property type="match status" value="6"/>
</dbReference>
<evidence type="ECO:0000256" key="3">
    <source>
        <dbReference type="ARBA" id="ARBA00008588"/>
    </source>
</evidence>
<keyword evidence="14" id="KW-0393">Immunoglobulin domain</keyword>
<dbReference type="SUPFAM" id="SSF49265">
    <property type="entry name" value="Fibronectin type III"/>
    <property type="match status" value="3"/>
</dbReference>
<dbReference type="RefSeq" id="XP_032825501.1">
    <property type="nucleotide sequence ID" value="XM_032969610.1"/>
</dbReference>
<feature type="domain" description="Fibronectin type-III" evidence="22">
    <location>
        <begin position="628"/>
        <end position="723"/>
    </location>
</feature>
<dbReference type="CDD" id="cd00063">
    <property type="entry name" value="FN3"/>
    <property type="match status" value="5"/>
</dbReference>
<keyword evidence="6 20" id="KW-0732">Signal</keyword>
<dbReference type="Pfam" id="PF13927">
    <property type="entry name" value="Ig_3"/>
    <property type="match status" value="4"/>
</dbReference>
<feature type="domain" description="Ig-like" evidence="21">
    <location>
        <begin position="451"/>
        <end position="527"/>
    </location>
</feature>
<dbReference type="PROSITE" id="PS50853">
    <property type="entry name" value="FN3"/>
    <property type="match status" value="5"/>
</dbReference>
<keyword evidence="23" id="KW-1185">Reference proteome</keyword>
<evidence type="ECO:0000256" key="8">
    <source>
        <dbReference type="ARBA" id="ARBA00022889"/>
    </source>
</evidence>
<dbReference type="Gene3D" id="2.60.40.10">
    <property type="entry name" value="Immunoglobulins"/>
    <property type="match status" value="11"/>
</dbReference>
<dbReference type="Pfam" id="PF13882">
    <property type="entry name" value="Bravo_FIGEY"/>
    <property type="match status" value="1"/>
</dbReference>
<feature type="domain" description="Fibronectin type-III" evidence="22">
    <location>
        <begin position="728"/>
        <end position="823"/>
    </location>
</feature>
<name>A0AAJ7TWQ7_PETMA</name>
<dbReference type="InterPro" id="IPR003598">
    <property type="entry name" value="Ig_sub2"/>
</dbReference>
<dbReference type="SMART" id="SM00409">
    <property type="entry name" value="IG"/>
    <property type="match status" value="6"/>
</dbReference>
<comment type="similarity">
    <text evidence="3">Belongs to the immunoglobulin superfamily. L1/neurofascin/NgCAM family.</text>
</comment>
<dbReference type="GO" id="GO:0061564">
    <property type="term" value="P:axon development"/>
    <property type="evidence" value="ECO:0007669"/>
    <property type="project" value="UniProtKB-ARBA"/>
</dbReference>
<protein>
    <recommendedName>
        <fullName evidence="17">Neural cell adhesion molecule L1</fullName>
    </recommendedName>
</protein>
<dbReference type="InterPro" id="IPR007110">
    <property type="entry name" value="Ig-like_dom"/>
</dbReference>
<evidence type="ECO:0000256" key="11">
    <source>
        <dbReference type="ARBA" id="ARBA00023157"/>
    </source>
</evidence>
<dbReference type="InterPro" id="IPR003599">
    <property type="entry name" value="Ig_sub"/>
</dbReference>
<dbReference type="FunFam" id="2.60.40.10:FF:000367">
    <property type="entry name" value="Neural cell adhesion molecule L1-like protein"/>
    <property type="match status" value="1"/>
</dbReference>
<sequence length="1295" mass="142087">MLPRKPPCALLRALAILCVGVVTSLSQDIPLQTKFLESVEQPPTITKQPPKVYFVDPTDDIHIDCEAKGNPAPSFTWTKDGEHFDPSLDPNIALTNNNSGSFKVHKSNGVLNKKYEGDYQCIVSNAVGKALSEKIRLRLASTPKWPKEVLEPKRVDQGRSVVLPCNPPFGLPPPIIYWMTSTLDHIRQDRRVTQGLNGDLYFANVISSDSREDYTCYAQFKASRTIIQKEPIKLQVNPLAVHNDSLATNVDGKQLGGDRLQNRPARMLTPHGKSSSKHALRGDDLLLECIAEGLPTPYITWRKLDGSLPQGTLSLENFNKTLRISPVSLRNAGQYECTASNTQGTDKHVFDVTIDAAPYWTSKPEGKTVVPGDDANLYCEADGKPKPKIQWLINGVPVEEVPYNPNRIVRGDLVTLKRLPIGGSAVYQCQATNRHGSSLANVFVNVLAVAPLIQTENNKVYEVVENNAIALECKAFGSPKPVMQWSKEKNENVVYANGNLFIQRTTKSDQGLYTCTATNELNSTSIQAYLIVRDATRIKPMASRRVERLKDTRFVCNVSSDENLSLNVSWEKDGTAPIVSSRVAVDGGVLTIEGVTEEDGGVYTCFAETSLDRHSASAKLTVLDRPAAPTKLTLSDLGDRSVELQWAPGDSHNSPISGVTVQFEEDKHRPGDWQTLDNFTGNVSSARLQLRPYVNYRFRLIAHNELGPSNASEPSERYFTPPSTPDIAPFGVKAEGTDPDKMTISWKPLDALDSNGPELQYKVSVRQKGSGDDWREELVSGNESQYVLAGTPPFTPYEVKVQAVNNQGKGPEPLVIVGFSGEAVPRTAPKKVTCDVVNSTVIRVSWEPLRQEDVLGRLQGYKIYYSKVRGLQERRRRHTGKKVLEFHGARNSGMLPGLEPFSTYSVEVAAFNSKGEGPLSHPITANTPEGVPGKVVGLQVTQATLNSVTLEWKPPAERNGILTGYTLTYEYINSTTQELGPSKTESIPANVTSWRVTDLEPQSKYKFYLGAQTNAGSGILITEEAQTVMDVGDFNRAVQTEMAAPKPPSLQRGSHIVGKNFANISWLPSDGREQYVVQYQKKNGDDDDWKNSSTLDSSTNFFVLEDLQPGTTYNIRVIARNDYGHTVSEEDFVETIGTAYPTRSVDLATQAWFIALLCLIALLILILLIICFIKRNKGGKYSVKDKEDARADPDIKPTKEETFGEYRPLESDNDEKPLAASMPSLNGSVPHGESEDSLAQYGDGVEGMFNEDGSFIGQYRGSKERVSSTVDGGPAGAPPLPPAGSAATSPVAPTA</sequence>
<feature type="signal peptide" evidence="20">
    <location>
        <begin position="1"/>
        <end position="26"/>
    </location>
</feature>
<evidence type="ECO:0000313" key="23">
    <source>
        <dbReference type="Proteomes" id="UP001318040"/>
    </source>
</evidence>
<dbReference type="Pfam" id="PF00041">
    <property type="entry name" value="fn3"/>
    <property type="match status" value="5"/>
</dbReference>
<evidence type="ECO:0000256" key="19">
    <source>
        <dbReference type="SAM" id="Phobius"/>
    </source>
</evidence>
<accession>A0AAJ7TWQ7</accession>
<comment type="subunit">
    <text evidence="16">Interacts with SHTN1; the interaction occurs in axonal growth cones. Interacts with isoform 2 of BSG.</text>
</comment>
<dbReference type="RefSeq" id="XP_032825504.1">
    <property type="nucleotide sequence ID" value="XM_032969613.1"/>
</dbReference>
<dbReference type="RefSeq" id="XP_032825503.1">
    <property type="nucleotide sequence ID" value="XM_032969612.1"/>
</dbReference>